<accession>A0ABD3M9N6</accession>
<protein>
    <submittedName>
        <fullName evidence="1">Uncharacterized protein</fullName>
    </submittedName>
</protein>
<organism evidence="1 2">
    <name type="scientific">Discostella pseudostelligera</name>
    <dbReference type="NCBI Taxonomy" id="259834"/>
    <lineage>
        <taxon>Eukaryota</taxon>
        <taxon>Sar</taxon>
        <taxon>Stramenopiles</taxon>
        <taxon>Ochrophyta</taxon>
        <taxon>Bacillariophyta</taxon>
        <taxon>Coscinodiscophyceae</taxon>
        <taxon>Thalassiosirophycidae</taxon>
        <taxon>Stephanodiscales</taxon>
        <taxon>Stephanodiscaceae</taxon>
        <taxon>Discostella</taxon>
    </lineage>
</organism>
<evidence type="ECO:0000313" key="2">
    <source>
        <dbReference type="Proteomes" id="UP001530293"/>
    </source>
</evidence>
<dbReference type="AlphaFoldDB" id="A0ABD3M9N6"/>
<dbReference type="Proteomes" id="UP001530293">
    <property type="component" value="Unassembled WGS sequence"/>
</dbReference>
<gene>
    <name evidence="1" type="ORF">ACHAWU_007871</name>
</gene>
<keyword evidence="2" id="KW-1185">Reference proteome</keyword>
<comment type="caution">
    <text evidence="1">The sequence shown here is derived from an EMBL/GenBank/DDBJ whole genome shotgun (WGS) entry which is preliminary data.</text>
</comment>
<name>A0ABD3M9N6_9STRA</name>
<dbReference type="EMBL" id="JALLBG020000171">
    <property type="protein sequence ID" value="KAL3760805.1"/>
    <property type="molecule type" value="Genomic_DNA"/>
</dbReference>
<evidence type="ECO:0000313" key="1">
    <source>
        <dbReference type="EMBL" id="KAL3760805.1"/>
    </source>
</evidence>
<proteinExistence type="predicted"/>
<reference evidence="1 2" key="1">
    <citation type="submission" date="2024-10" db="EMBL/GenBank/DDBJ databases">
        <title>Updated reference genomes for cyclostephanoid diatoms.</title>
        <authorList>
            <person name="Roberts W.R."/>
            <person name="Alverson A.J."/>
        </authorList>
    </citation>
    <scope>NUCLEOTIDE SEQUENCE [LARGE SCALE GENOMIC DNA]</scope>
    <source>
        <strain evidence="1 2">AJA232-27</strain>
    </source>
</reference>
<sequence>MVYIPSCCSAFHQPWTRPRLYGVYSTASDSAERSIQSIHDIIEIDSLPSVEDQNSGIELWLDLRGTSLTPKTALELWNLEENLNNLPQKGVDDNSAMERLPKLPFHKCLVSSEDKFDASLPQKYDNQSLDVLFVSESTDDNQMPYIFQPMDPSETSPTQSIGRLLPLQASSNNKPLLPDPLPAMKVVSSGQWIILDTEGWKKVAEEERLRMVLPLLELLSPGVSSYDVGGIGMTCHTNNEIVRAVMFIQCMTSGGGSDGRNVRTTTLESGIVVPQHHEMNISSTTPSGAKSMRRFAIVVPCDLGLVQTAKLMLANKNEFDSISIA</sequence>